<sequence length="307" mass="35809">MGCCKQQKVEAKVSYDAVFHPVEFKIQVVTEKPKYIVLSPTEATAPDLILTPVVRPASSHIVKQSESKPVYTDDLESSLKRKVVVQQPTVIISTLNSLISTYILKYSTLSNVNQYLFTEIMLICPIQILQQIFQQLKTHFESLEEELTHFNNQYFSDNYFIQQKMRIAVFPSNQEVKLSEPNINDLIRSSLIVNDFEMQFRQNNSVLFETYIETRLDYVQQQLLKFCTTIVSDVKISFGILFRQIINSSEINEIYEEEQGYQKELFQIIQLMKDKIKVTKEDIRGFEELVIQIAKGNEFMNILKEWS</sequence>
<dbReference type="AlphaFoldDB" id="A0AA86QDC1"/>
<evidence type="ECO:0000256" key="1">
    <source>
        <dbReference type="SAM" id="Coils"/>
    </source>
</evidence>
<evidence type="ECO:0000313" key="2">
    <source>
        <dbReference type="EMBL" id="CAI9956670.1"/>
    </source>
</evidence>
<organism evidence="2">
    <name type="scientific">Hexamita inflata</name>
    <dbReference type="NCBI Taxonomy" id="28002"/>
    <lineage>
        <taxon>Eukaryota</taxon>
        <taxon>Metamonada</taxon>
        <taxon>Diplomonadida</taxon>
        <taxon>Hexamitidae</taxon>
        <taxon>Hexamitinae</taxon>
        <taxon>Hexamita</taxon>
    </lineage>
</organism>
<evidence type="ECO:0000313" key="4">
    <source>
        <dbReference type="Proteomes" id="UP001642409"/>
    </source>
</evidence>
<name>A0AA86QDC1_9EUKA</name>
<dbReference type="EMBL" id="CAXDID020000188">
    <property type="protein sequence ID" value="CAL6051531.1"/>
    <property type="molecule type" value="Genomic_DNA"/>
</dbReference>
<evidence type="ECO:0000313" key="3">
    <source>
        <dbReference type="EMBL" id="CAL6051531.1"/>
    </source>
</evidence>
<proteinExistence type="predicted"/>
<comment type="caution">
    <text evidence="2">The sequence shown here is derived from an EMBL/GenBank/DDBJ whole genome shotgun (WGS) entry which is preliminary data.</text>
</comment>
<protein>
    <submittedName>
        <fullName evidence="2">Uncharacterized protein</fullName>
    </submittedName>
</protein>
<accession>A0AA86QDC1</accession>
<keyword evidence="4" id="KW-1185">Reference proteome</keyword>
<dbReference type="EMBL" id="CATOUU010000878">
    <property type="protein sequence ID" value="CAI9956670.1"/>
    <property type="molecule type" value="Genomic_DNA"/>
</dbReference>
<keyword evidence="1" id="KW-0175">Coiled coil</keyword>
<reference evidence="2" key="1">
    <citation type="submission" date="2023-06" db="EMBL/GenBank/DDBJ databases">
        <authorList>
            <person name="Kurt Z."/>
        </authorList>
    </citation>
    <scope>NUCLEOTIDE SEQUENCE</scope>
</reference>
<feature type="coiled-coil region" evidence="1">
    <location>
        <begin position="126"/>
        <end position="153"/>
    </location>
</feature>
<gene>
    <name evidence="2" type="ORF">HINF_LOCUS44315</name>
    <name evidence="3" type="ORF">HINF_LOCUS44416</name>
</gene>
<dbReference type="Proteomes" id="UP001642409">
    <property type="component" value="Unassembled WGS sequence"/>
</dbReference>
<reference evidence="3 4" key="2">
    <citation type="submission" date="2024-07" db="EMBL/GenBank/DDBJ databases">
        <authorList>
            <person name="Akdeniz Z."/>
        </authorList>
    </citation>
    <scope>NUCLEOTIDE SEQUENCE [LARGE SCALE GENOMIC DNA]</scope>
</reference>